<dbReference type="RefSeq" id="WP_110360313.1">
    <property type="nucleotide sequence ID" value="NZ_QFLI01000003.1"/>
</dbReference>
<accession>A0A2V4A2E2</accession>
<dbReference type="OrthoDB" id="1117921at2"/>
<gene>
    <name evidence="2" type="ORF">DF185_08425</name>
</gene>
<keyword evidence="1" id="KW-0732">Signal</keyword>
<feature type="chain" id="PRO_5015908852" description="DUF4468 domain-containing protein" evidence="1">
    <location>
        <begin position="24"/>
        <end position="177"/>
    </location>
</feature>
<keyword evidence="3" id="KW-1185">Reference proteome</keyword>
<protein>
    <recommendedName>
        <fullName evidence="4">DUF4468 domain-containing protein</fullName>
    </recommendedName>
</protein>
<name>A0A2V4A2E2_9BACT</name>
<evidence type="ECO:0000313" key="2">
    <source>
        <dbReference type="EMBL" id="PXY01500.1"/>
    </source>
</evidence>
<reference evidence="2 3" key="1">
    <citation type="submission" date="2018-05" db="EMBL/GenBank/DDBJ databases">
        <title>Marinifilum breve JC075T sp. nov., a marine bacterium isolated from Yongle Blue Hole in the South China Sea.</title>
        <authorList>
            <person name="Fu T."/>
        </authorList>
    </citation>
    <scope>NUCLEOTIDE SEQUENCE [LARGE SCALE GENOMIC DNA]</scope>
    <source>
        <strain evidence="2 3">JC075</strain>
    </source>
</reference>
<dbReference type="AlphaFoldDB" id="A0A2V4A2E2"/>
<feature type="signal peptide" evidence="1">
    <location>
        <begin position="1"/>
        <end position="23"/>
    </location>
</feature>
<organism evidence="2 3">
    <name type="scientific">Marinifilum breve</name>
    <dbReference type="NCBI Taxonomy" id="2184082"/>
    <lineage>
        <taxon>Bacteria</taxon>
        <taxon>Pseudomonadati</taxon>
        <taxon>Bacteroidota</taxon>
        <taxon>Bacteroidia</taxon>
        <taxon>Marinilabiliales</taxon>
        <taxon>Marinifilaceae</taxon>
    </lineage>
</organism>
<comment type="caution">
    <text evidence="2">The sequence shown here is derived from an EMBL/GenBank/DDBJ whole genome shotgun (WGS) entry which is preliminary data.</text>
</comment>
<evidence type="ECO:0008006" key="4">
    <source>
        <dbReference type="Google" id="ProtNLM"/>
    </source>
</evidence>
<proteinExistence type="predicted"/>
<dbReference type="Proteomes" id="UP000248079">
    <property type="component" value="Unassembled WGS sequence"/>
</dbReference>
<evidence type="ECO:0000256" key="1">
    <source>
        <dbReference type="SAM" id="SignalP"/>
    </source>
</evidence>
<sequence>MKKIFCTFILLSTVIISIAQNHAAKELSIDDQTALKLTATVQVSSDNYNNLKNWVLSTEAVELEMINEKAGEARLKGNSLIYLSENKSTFQTRMYYTLSLKEQNNQLQIEIKDVYYLSLPVNGKQGTASLISYPSDWFSKEKLYKKSGKERYLNSIVKKNTISKINELMDSALAYMN</sequence>
<evidence type="ECO:0000313" key="3">
    <source>
        <dbReference type="Proteomes" id="UP000248079"/>
    </source>
</evidence>
<dbReference type="EMBL" id="QFLI01000003">
    <property type="protein sequence ID" value="PXY01500.1"/>
    <property type="molecule type" value="Genomic_DNA"/>
</dbReference>
<dbReference type="Gene3D" id="3.30.530.80">
    <property type="match status" value="1"/>
</dbReference>